<dbReference type="HOGENOM" id="CLU_159582_0_0_1"/>
<name>A0A0D3FL38_9ORYZ</name>
<evidence type="ECO:0000313" key="2">
    <source>
        <dbReference type="Proteomes" id="UP000026960"/>
    </source>
</evidence>
<dbReference type="Proteomes" id="UP000026960">
    <property type="component" value="Chromosome 3"/>
</dbReference>
<dbReference type="EnsemblPlants" id="OBART03G25430.1">
    <property type="protein sequence ID" value="OBART03G25430.1"/>
    <property type="gene ID" value="OBART03G25430"/>
</dbReference>
<reference evidence="1" key="1">
    <citation type="journal article" date="2009" name="Rice">
        <title>De Novo Next Generation Sequencing of Plant Genomes.</title>
        <authorList>
            <person name="Rounsley S."/>
            <person name="Marri P.R."/>
            <person name="Yu Y."/>
            <person name="He R."/>
            <person name="Sisneros N."/>
            <person name="Goicoechea J.L."/>
            <person name="Lee S.J."/>
            <person name="Angelova A."/>
            <person name="Kudrna D."/>
            <person name="Luo M."/>
            <person name="Affourtit J."/>
            <person name="Desany B."/>
            <person name="Knight J."/>
            <person name="Niazi F."/>
            <person name="Egholm M."/>
            <person name="Wing R.A."/>
        </authorList>
    </citation>
    <scope>NUCLEOTIDE SEQUENCE [LARGE SCALE GENOMIC DNA]</scope>
    <source>
        <strain evidence="1">cv. IRGC 105608</strain>
    </source>
</reference>
<sequence>MAPVIDTNALMQFLFSVSLFYIPDLMIDWIDPLTNKSTFKIKDTRTSFVEEKKNELEKAKSKLNVISSNKICDVPMVEYANQLEPKALSFF</sequence>
<reference evidence="1" key="2">
    <citation type="submission" date="2015-03" db="UniProtKB">
        <authorList>
            <consortium name="EnsemblPlants"/>
        </authorList>
    </citation>
    <scope>IDENTIFICATION</scope>
</reference>
<dbReference type="AlphaFoldDB" id="A0A0D3FL38"/>
<dbReference type="PaxDb" id="65489-OBART03G25430.1"/>
<dbReference type="Gramene" id="OBART03G25430.1">
    <property type="protein sequence ID" value="OBART03G25430.1"/>
    <property type="gene ID" value="OBART03G25430"/>
</dbReference>
<accession>A0A0D3FL38</accession>
<keyword evidence="2" id="KW-1185">Reference proteome</keyword>
<proteinExistence type="predicted"/>
<evidence type="ECO:0000313" key="1">
    <source>
        <dbReference type="EnsemblPlants" id="OBART03G25430.1"/>
    </source>
</evidence>
<protein>
    <submittedName>
        <fullName evidence="1">Uncharacterized protein</fullName>
    </submittedName>
</protein>
<organism evidence="1">
    <name type="scientific">Oryza barthii</name>
    <dbReference type="NCBI Taxonomy" id="65489"/>
    <lineage>
        <taxon>Eukaryota</taxon>
        <taxon>Viridiplantae</taxon>
        <taxon>Streptophyta</taxon>
        <taxon>Embryophyta</taxon>
        <taxon>Tracheophyta</taxon>
        <taxon>Spermatophyta</taxon>
        <taxon>Magnoliopsida</taxon>
        <taxon>Liliopsida</taxon>
        <taxon>Poales</taxon>
        <taxon>Poaceae</taxon>
        <taxon>BOP clade</taxon>
        <taxon>Oryzoideae</taxon>
        <taxon>Oryzeae</taxon>
        <taxon>Oryzinae</taxon>
        <taxon>Oryza</taxon>
    </lineage>
</organism>